<dbReference type="EMBL" id="KY368639">
    <property type="protein sequence ID" value="APZ82292.1"/>
    <property type="molecule type" value="Genomic_DNA"/>
</dbReference>
<dbReference type="GO" id="GO:0016887">
    <property type="term" value="F:ATP hydrolysis activity"/>
    <property type="evidence" value="ECO:0007669"/>
    <property type="project" value="InterPro"/>
</dbReference>
<dbReference type="InterPro" id="IPR027417">
    <property type="entry name" value="P-loop_NTPase"/>
</dbReference>
<dbReference type="Gene3D" id="3.40.50.300">
    <property type="entry name" value="P-loop containing nucleotide triphosphate hydrolases"/>
    <property type="match status" value="1"/>
</dbReference>
<feature type="domain" description="Phage terminase large subunit GpA ATPase" evidence="1">
    <location>
        <begin position="53"/>
        <end position="269"/>
    </location>
</feature>
<gene>
    <name evidence="2" type="ORF">Goe2_c05200</name>
</gene>
<reference evidence="2 3" key="1">
    <citation type="journal article" date="2017" name="Viruses">
        <title>Characterization of Bacillus subtilis Viruses vB_BsuM-Goe2 and vB_BsuM-Goe3.</title>
        <authorList>
            <person name="Willms I.M."/>
            <person name="Hoppert M."/>
            <person name="Hertel R."/>
        </authorList>
    </citation>
    <scope>NUCLEOTIDE SEQUENCE [LARGE SCALE GENOMIC DNA]</scope>
</reference>
<proteinExistence type="predicted"/>
<evidence type="ECO:0000259" key="1">
    <source>
        <dbReference type="Pfam" id="PF05876"/>
    </source>
</evidence>
<name>A0A217EQI5_9CAUD</name>
<dbReference type="Proteomes" id="UP000224660">
    <property type="component" value="Segment"/>
</dbReference>
<organism evidence="2 3">
    <name type="scientific">Bacillus phage vB_BsuM-Goe2</name>
    <dbReference type="NCBI Taxonomy" id="1933062"/>
    <lineage>
        <taxon>Viruses</taxon>
        <taxon>Duplodnaviria</taxon>
        <taxon>Heunggongvirae</taxon>
        <taxon>Uroviricota</taxon>
        <taxon>Caudoviricetes</taxon>
        <taxon>Herelleviridae</taxon>
        <taxon>Spounavirinae</taxon>
        <taxon>Okubovirus</taxon>
        <taxon>Okubovirus camphawk</taxon>
    </lineage>
</organism>
<sequence>MTKYTKEQIQRALINRTPTLYALRYRYIKGNPLTFKSTKNPIKHRPWQIAILEDQHPDKVVRKSRQLGLSEMAVTEFIWFLDTHPNVNGMYTFPRKEQMEDFSNTRIAPIFDESPYLSSRLDKKMNNVRLKKLVNGSAMFLRSAWGSALGEGQAIDILGLDEYDRMKDGVELAFRESMKSSAYGLMRRWSTPTIPGRGVDMLFSDSDQRYYHHKCDKCGHWQVITLEDNIVCINEKGVNLVDETIDDGTYQFQCQKCKQELNRWNKGEYVAKYPTRKDRRGYHISQLDAVWISADEIMRNQFDYKVKQLFYNYVIGMPYASEGLIITDQDVLNCVAFPEPIGYRDNSKYVKIVAGIDWGYFNWMVILGLTEDNQVHLLDFHWVEDNPNRPLDCVNVFTALLKPYDPDVIVADNGFGADRNSYLIQQFPGRTYACDWDTPRGRNMMVDQWNDNAAKVRVDKTVKMKRTLYNIKAKALKTFGQGEKLSMLTKHLKNVRTLMEEEEGEIFERVSRIGDDHGACALTYGYIALDRILEAHKPKQDMNYDFI</sequence>
<accession>A0A217EQI5</accession>
<dbReference type="InterPro" id="IPR046453">
    <property type="entry name" value="GpA_ATPase"/>
</dbReference>
<dbReference type="Pfam" id="PF05876">
    <property type="entry name" value="GpA_ATPase"/>
    <property type="match status" value="1"/>
</dbReference>
<evidence type="ECO:0000313" key="3">
    <source>
        <dbReference type="Proteomes" id="UP000224660"/>
    </source>
</evidence>
<evidence type="ECO:0000313" key="2">
    <source>
        <dbReference type="EMBL" id="APZ82292.1"/>
    </source>
</evidence>
<protein>
    <submittedName>
        <fullName evidence="2">Terminase large subunit</fullName>
    </submittedName>
</protein>